<dbReference type="EMBL" id="SSHJ02000001">
    <property type="protein sequence ID" value="MFN0253951.1"/>
    <property type="molecule type" value="Genomic_DNA"/>
</dbReference>
<gene>
    <name evidence="3" type="ORF">E6A44_000095</name>
</gene>
<feature type="domain" description="Response regulatory" evidence="2">
    <location>
        <begin position="3"/>
        <end position="117"/>
    </location>
</feature>
<keyword evidence="1" id="KW-0597">Phosphoprotein</keyword>
<sequence length="123" mass="13645">MATIIIQENDSAVLDVLTQALKLEGHLPIPMLGSCPIEMTKSVKRHYPDLVLVDYRSNNDSGKKLLAAIRKISSWLPVMALSCDLNISKMASVIGFNNFLAKPFDLDEFFGKISLLLNKPKLT</sequence>
<dbReference type="Pfam" id="PF00072">
    <property type="entry name" value="Response_reg"/>
    <property type="match status" value="1"/>
</dbReference>
<evidence type="ECO:0000259" key="2">
    <source>
        <dbReference type="PROSITE" id="PS50110"/>
    </source>
</evidence>
<dbReference type="CDD" id="cd00156">
    <property type="entry name" value="REC"/>
    <property type="match status" value="1"/>
</dbReference>
<dbReference type="InterPro" id="IPR001789">
    <property type="entry name" value="Sig_transdc_resp-reg_receiver"/>
</dbReference>
<dbReference type="SUPFAM" id="SSF52172">
    <property type="entry name" value="CheY-like"/>
    <property type="match status" value="1"/>
</dbReference>
<accession>A0ABW9J0A6</accession>
<dbReference type="RefSeq" id="WP_170311253.1">
    <property type="nucleotide sequence ID" value="NZ_SSHJ02000001.1"/>
</dbReference>
<proteinExistence type="predicted"/>
<dbReference type="InterPro" id="IPR011006">
    <property type="entry name" value="CheY-like_superfamily"/>
</dbReference>
<reference evidence="3 4" key="1">
    <citation type="submission" date="2024-12" db="EMBL/GenBank/DDBJ databases">
        <authorList>
            <person name="Hu S."/>
        </authorList>
    </citation>
    <scope>NUCLEOTIDE SEQUENCE [LARGE SCALE GENOMIC DNA]</scope>
    <source>
        <strain evidence="3 4">THG-T11</strain>
    </source>
</reference>
<evidence type="ECO:0000313" key="3">
    <source>
        <dbReference type="EMBL" id="MFN0253951.1"/>
    </source>
</evidence>
<feature type="modified residue" description="4-aspartylphosphate" evidence="1">
    <location>
        <position position="54"/>
    </location>
</feature>
<keyword evidence="4" id="KW-1185">Reference proteome</keyword>
<dbReference type="PROSITE" id="PS50110">
    <property type="entry name" value="RESPONSE_REGULATORY"/>
    <property type="match status" value="1"/>
</dbReference>
<dbReference type="Gene3D" id="3.40.50.2300">
    <property type="match status" value="1"/>
</dbReference>
<comment type="caution">
    <text evidence="3">The sequence shown here is derived from an EMBL/GenBank/DDBJ whole genome shotgun (WGS) entry which is preliminary data.</text>
</comment>
<evidence type="ECO:0000256" key="1">
    <source>
        <dbReference type="PROSITE-ProRule" id="PRU00169"/>
    </source>
</evidence>
<protein>
    <submittedName>
        <fullName evidence="3">Response regulator</fullName>
    </submittedName>
</protein>
<evidence type="ECO:0000313" key="4">
    <source>
        <dbReference type="Proteomes" id="UP001517247"/>
    </source>
</evidence>
<organism evidence="3 4">
    <name type="scientific">Pedobacter ureilyticus</name>
    <dbReference type="NCBI Taxonomy" id="1393051"/>
    <lineage>
        <taxon>Bacteria</taxon>
        <taxon>Pseudomonadati</taxon>
        <taxon>Bacteroidota</taxon>
        <taxon>Sphingobacteriia</taxon>
        <taxon>Sphingobacteriales</taxon>
        <taxon>Sphingobacteriaceae</taxon>
        <taxon>Pedobacter</taxon>
    </lineage>
</organism>
<dbReference type="Proteomes" id="UP001517247">
    <property type="component" value="Unassembled WGS sequence"/>
</dbReference>
<name>A0ABW9J0A6_9SPHI</name>